<dbReference type="EMBL" id="KJ489397">
    <property type="protein sequence ID" value="AHZ09615.1"/>
    <property type="molecule type" value="Genomic_DNA"/>
</dbReference>
<dbReference type="GO" id="GO:0006281">
    <property type="term" value="P:DNA repair"/>
    <property type="evidence" value="ECO:0007669"/>
    <property type="project" value="InterPro"/>
</dbReference>
<name>A0A024AZL6_9CAUD</name>
<dbReference type="GO" id="GO:0003697">
    <property type="term" value="F:single-stranded DNA binding"/>
    <property type="evidence" value="ECO:0007669"/>
    <property type="project" value="InterPro"/>
</dbReference>
<organism evidence="6 7">
    <name type="scientific">Bacillus phage CAM003</name>
    <dbReference type="NCBI Taxonomy" id="1486657"/>
    <lineage>
        <taxon>Viruses</taxon>
        <taxon>Duplodnaviria</taxon>
        <taxon>Heunggongvirae</taxon>
        <taxon>Uroviricota</taxon>
        <taxon>Caudoviricetes</taxon>
        <taxon>Herelleviridae</taxon>
        <taxon>Bastillevirinae</taxon>
        <taxon>Bastillevirus</taxon>
        <taxon>Bastillevirus CAM003</taxon>
    </lineage>
</organism>
<dbReference type="InterPro" id="IPR049428">
    <property type="entry name" value="RecA-like_N"/>
</dbReference>
<evidence type="ECO:0000313" key="7">
    <source>
        <dbReference type="Proteomes" id="UP000026902"/>
    </source>
</evidence>
<dbReference type="GO" id="GO:0006310">
    <property type="term" value="P:DNA recombination"/>
    <property type="evidence" value="ECO:0007669"/>
    <property type="project" value="UniProtKB-KW"/>
</dbReference>
<accession>A0A024AZL6</accession>
<reference evidence="7" key="1">
    <citation type="submission" date="2014-09" db="EMBL/GenBank/DDBJ databases">
        <authorList>
            <person name="Sauder A.B."/>
            <person name="McKenzie Q.R."/>
            <person name="Temple L.M."/>
            <person name="Alexis B.K."/>
            <person name="Al-Atrache Z."/>
            <person name="Lewis L.O."/>
            <person name="Loesser-Casey K.E."/>
            <person name="Mitchell K.J."/>
        </authorList>
    </citation>
    <scope>NUCLEOTIDE SEQUENCE [LARGE SCALE GENOMIC DNA]</scope>
</reference>
<comment type="similarity">
    <text evidence="1">Belongs to the RecA family.</text>
</comment>
<feature type="domain" description="RecA family profile 2" evidence="5">
    <location>
        <begin position="220"/>
        <end position="289"/>
    </location>
</feature>
<keyword evidence="2" id="KW-0547">Nucleotide-binding</keyword>
<dbReference type="InterPro" id="IPR020587">
    <property type="entry name" value="RecA_monomer-monomer_interface"/>
</dbReference>
<evidence type="ECO:0000256" key="1">
    <source>
        <dbReference type="ARBA" id="ARBA00009391"/>
    </source>
</evidence>
<evidence type="ECO:0000256" key="2">
    <source>
        <dbReference type="ARBA" id="ARBA00022741"/>
    </source>
</evidence>
<dbReference type="PROSITE" id="PS50163">
    <property type="entry name" value="RECA_3"/>
    <property type="match status" value="1"/>
</dbReference>
<dbReference type="KEGG" id="vg:19526481"/>
<evidence type="ECO:0000256" key="4">
    <source>
        <dbReference type="ARBA" id="ARBA00023172"/>
    </source>
</evidence>
<evidence type="ECO:0000313" key="6">
    <source>
        <dbReference type="EMBL" id="AHZ09615.1"/>
    </source>
</evidence>
<evidence type="ECO:0000259" key="5">
    <source>
        <dbReference type="PROSITE" id="PS50163"/>
    </source>
</evidence>
<protein>
    <submittedName>
        <fullName evidence="6">Recombinase A</fullName>
    </submittedName>
</protein>
<dbReference type="PANTHER" id="PTHR45900">
    <property type="entry name" value="RECA"/>
    <property type="match status" value="1"/>
</dbReference>
<dbReference type="RefSeq" id="YP_009037081.1">
    <property type="nucleotide sequence ID" value="NC_024216.1"/>
</dbReference>
<dbReference type="GO" id="GO:0008094">
    <property type="term" value="F:ATP-dependent activity, acting on DNA"/>
    <property type="evidence" value="ECO:0007669"/>
    <property type="project" value="InterPro"/>
</dbReference>
<dbReference type="InterPro" id="IPR027417">
    <property type="entry name" value="P-loop_NTPase"/>
</dbReference>
<keyword evidence="3" id="KW-0067">ATP-binding</keyword>
<dbReference type="SUPFAM" id="SSF52540">
    <property type="entry name" value="P-loop containing nucleoside triphosphate hydrolases"/>
    <property type="match status" value="1"/>
</dbReference>
<sequence>MVKAVKTNDVDFDLSVLTDIDSGLVLLQDSDYAEIKDRLPMFIPRLDRILGGGLPFGRMIEVAGVPSGGKSTLSHHIMRVATHLGCICVLIDVEGTSDKYRLAQLGIDTRKVIVKQPDITKGTALTVEEVGETIEKTLELFKAKFPDKPVVYVWDSVGQTPSMVELAKDFGEQNVGARAKAITQFVTKVAPLISQTKSLFVGINQVRDDIGGNPMFAQVKVPGGKAWEHAASIRLLIKKSSAITKTIKGQKEHLGHHMKVKTNKNKTCRPMQEVTTYLLADTGVDYEYNLINMAIDEKIASKSGQSYVYKDLAGIEHKMLEQRFLDWMRDDEEGNRVRQELLNRLIEIEYEGAIYPALRNETLPLDGWLDQVFDPADTAVDDTAIVDIQKAESLDDLLD</sequence>
<keyword evidence="4" id="KW-0233">DNA recombination</keyword>
<dbReference type="GO" id="GO:0005524">
    <property type="term" value="F:ATP binding"/>
    <property type="evidence" value="ECO:0007669"/>
    <property type="project" value="UniProtKB-KW"/>
</dbReference>
<dbReference type="Proteomes" id="UP000026902">
    <property type="component" value="Segment"/>
</dbReference>
<dbReference type="GeneID" id="19526481"/>
<evidence type="ECO:0000256" key="3">
    <source>
        <dbReference type="ARBA" id="ARBA00022840"/>
    </source>
</evidence>
<dbReference type="Gene3D" id="3.40.50.300">
    <property type="entry name" value="P-loop containing nucleotide triphosphate hydrolases"/>
    <property type="match status" value="1"/>
</dbReference>
<keyword evidence="7" id="KW-1185">Reference proteome</keyword>
<dbReference type="PRINTS" id="PR00142">
    <property type="entry name" value="RECA"/>
</dbReference>
<dbReference type="Pfam" id="PF00154">
    <property type="entry name" value="RecA_N"/>
    <property type="match status" value="1"/>
</dbReference>
<proteinExistence type="inferred from homology"/>
<dbReference type="InterPro" id="IPR013765">
    <property type="entry name" value="DNA_recomb/repair_RecA"/>
</dbReference>
<dbReference type="PANTHER" id="PTHR45900:SF1">
    <property type="entry name" value="MITOCHONDRIAL DNA REPAIR PROTEIN RECA HOMOLOG-RELATED"/>
    <property type="match status" value="1"/>
</dbReference>